<dbReference type="GO" id="GO:0006631">
    <property type="term" value="P:fatty acid metabolic process"/>
    <property type="evidence" value="ECO:0007669"/>
    <property type="project" value="TreeGrafter"/>
</dbReference>
<name>A0AAJ0FXJ0_9HYPO</name>
<evidence type="ECO:0000313" key="4">
    <source>
        <dbReference type="Proteomes" id="UP001251528"/>
    </source>
</evidence>
<evidence type="ECO:0000256" key="1">
    <source>
        <dbReference type="ARBA" id="ARBA00006432"/>
    </source>
</evidence>
<feature type="domain" description="AMP-dependent synthetase/ligase" evidence="2">
    <location>
        <begin position="35"/>
        <end position="331"/>
    </location>
</feature>
<protein>
    <recommendedName>
        <fullName evidence="2">AMP-dependent synthetase/ligase domain-containing protein</fullName>
    </recommendedName>
</protein>
<reference evidence="3" key="1">
    <citation type="submission" date="2023-06" db="EMBL/GenBank/DDBJ databases">
        <title>Conoideocrella luteorostrata (Hypocreales: Clavicipitaceae), a potential biocontrol fungus for elongate hemlock scale in United States Christmas tree production areas.</title>
        <authorList>
            <person name="Barrett H."/>
            <person name="Lovett B."/>
            <person name="Macias A.M."/>
            <person name="Stajich J.E."/>
            <person name="Kasson M.T."/>
        </authorList>
    </citation>
    <scope>NUCLEOTIDE SEQUENCE</scope>
    <source>
        <strain evidence="3">ARSEF 14590</strain>
    </source>
</reference>
<dbReference type="SUPFAM" id="SSF56801">
    <property type="entry name" value="Acetyl-CoA synthetase-like"/>
    <property type="match status" value="1"/>
</dbReference>
<comment type="caution">
    <text evidence="3">The sequence shown here is derived from an EMBL/GenBank/DDBJ whole genome shotgun (WGS) entry which is preliminary data.</text>
</comment>
<dbReference type="PANTHER" id="PTHR43201:SF8">
    <property type="entry name" value="ACYL-COA SYNTHETASE FAMILY MEMBER 3"/>
    <property type="match status" value="1"/>
</dbReference>
<organism evidence="3 4">
    <name type="scientific">Conoideocrella luteorostrata</name>
    <dbReference type="NCBI Taxonomy" id="1105319"/>
    <lineage>
        <taxon>Eukaryota</taxon>
        <taxon>Fungi</taxon>
        <taxon>Dikarya</taxon>
        <taxon>Ascomycota</taxon>
        <taxon>Pezizomycotina</taxon>
        <taxon>Sordariomycetes</taxon>
        <taxon>Hypocreomycetidae</taxon>
        <taxon>Hypocreales</taxon>
        <taxon>Clavicipitaceae</taxon>
        <taxon>Conoideocrella</taxon>
    </lineage>
</organism>
<sequence>MAALRTHLSLLESSAIKHGSLPALKIPSNDSSGAIWKDVTFSQLHKDVETCARYWAHELSSKGWERHSVVGIWLKGTTYSDLLQILGISRAGFTPQLMSIRMPNPLVVYEILHRAGAVALIADRSFASLLMDSPFPVFFSPDLSARGLDALPELPPLTPSLDPDHTMMIFHTSGSTSGSPKLVPLSVKWIDFAITKTNQVKVPLPSEKQQVVSAGGSFCHMASYLLLLAYFDRGGCIIVPTQMPYSSHELQQMVSQCGLTMLNIFTSFLSKFFDESRQDPALLITLKGIEDIYCSGLPLSSDAENWAWKQDIRLTNSFACTEVGITMLSKGFDENNQLSVQPLDGTGYEFVPISDDEDSPDQTLVELVVPPASADCPDVSLRNAETGKFHTGDLFEEVLPGRYLGRGRTDDWIKMEGAFRCDTSSIEANAMQTCGKDLIEAAVVIGSERPTPVLIVEPRDVDGAPMAESANEPLKKEILQRIKPFSDRCYLHERIDDVRCILVAPRGSLPRTATKGNIRKKLVEREYQAQLDQIFSTS</sequence>
<evidence type="ECO:0000313" key="3">
    <source>
        <dbReference type="EMBL" id="KAK2595018.1"/>
    </source>
</evidence>
<dbReference type="Gene3D" id="3.40.50.12780">
    <property type="entry name" value="N-terminal domain of ligase-like"/>
    <property type="match status" value="1"/>
</dbReference>
<gene>
    <name evidence="3" type="ORF">QQS21_007272</name>
</gene>
<comment type="similarity">
    <text evidence="1">Belongs to the ATP-dependent AMP-binding enzyme family.</text>
</comment>
<dbReference type="InterPro" id="IPR000873">
    <property type="entry name" value="AMP-dep_synth/lig_dom"/>
</dbReference>
<dbReference type="AlphaFoldDB" id="A0AAJ0FXJ0"/>
<evidence type="ECO:0000259" key="2">
    <source>
        <dbReference type="Pfam" id="PF00501"/>
    </source>
</evidence>
<dbReference type="Pfam" id="PF23562">
    <property type="entry name" value="AMP-binding_C_3"/>
    <property type="match status" value="1"/>
</dbReference>
<dbReference type="EMBL" id="JASWJB010000146">
    <property type="protein sequence ID" value="KAK2595018.1"/>
    <property type="molecule type" value="Genomic_DNA"/>
</dbReference>
<keyword evidence="4" id="KW-1185">Reference proteome</keyword>
<dbReference type="GO" id="GO:0031956">
    <property type="term" value="F:medium-chain fatty acid-CoA ligase activity"/>
    <property type="evidence" value="ECO:0007669"/>
    <property type="project" value="TreeGrafter"/>
</dbReference>
<dbReference type="InterPro" id="IPR042099">
    <property type="entry name" value="ANL_N_sf"/>
</dbReference>
<proteinExistence type="inferred from homology"/>
<accession>A0AAJ0FXJ0</accession>
<dbReference type="Pfam" id="PF00501">
    <property type="entry name" value="AMP-binding"/>
    <property type="match status" value="1"/>
</dbReference>
<dbReference type="Proteomes" id="UP001251528">
    <property type="component" value="Unassembled WGS sequence"/>
</dbReference>
<dbReference type="PANTHER" id="PTHR43201">
    <property type="entry name" value="ACYL-COA SYNTHETASE"/>
    <property type="match status" value="1"/>
</dbReference>